<evidence type="ECO:0000313" key="1">
    <source>
        <dbReference type="EMBL" id="CAI4047308.1"/>
    </source>
</evidence>
<gene>
    <name evidence="1" type="primary">SUVC12G4120</name>
    <name evidence="1" type="ORF">SUVC_12G4120</name>
</gene>
<dbReference type="Proteomes" id="UP001162090">
    <property type="component" value="Chromosome 12"/>
</dbReference>
<protein>
    <submittedName>
        <fullName evidence="1">Uncharacterized protein</fullName>
    </submittedName>
</protein>
<dbReference type="EMBL" id="OX365923">
    <property type="protein sequence ID" value="CAI4047308.1"/>
    <property type="molecule type" value="Genomic_DNA"/>
</dbReference>
<organism evidence="1 2">
    <name type="scientific">Saccharomyces uvarum</name>
    <name type="common">Yeast</name>
    <name type="synonym">Saccharomyces bayanus var. uvarum</name>
    <dbReference type="NCBI Taxonomy" id="230603"/>
    <lineage>
        <taxon>Eukaryota</taxon>
        <taxon>Fungi</taxon>
        <taxon>Dikarya</taxon>
        <taxon>Ascomycota</taxon>
        <taxon>Saccharomycotina</taxon>
        <taxon>Saccharomycetes</taxon>
        <taxon>Saccharomycetales</taxon>
        <taxon>Saccharomycetaceae</taxon>
        <taxon>Saccharomyces</taxon>
    </lineage>
</organism>
<name>A0AA35J3C1_SACUV</name>
<evidence type="ECO:0000313" key="2">
    <source>
        <dbReference type="Proteomes" id="UP001162090"/>
    </source>
</evidence>
<reference evidence="1" key="1">
    <citation type="submission" date="2022-10" db="EMBL/GenBank/DDBJ databases">
        <authorList>
            <person name="Byrne P K."/>
        </authorList>
    </citation>
    <scope>NUCLEOTIDE SEQUENCE</scope>
    <source>
        <strain evidence="1">CBS7001</strain>
    </source>
</reference>
<accession>A0AA35J3C1</accession>
<sequence length="738" mass="84289">MSLVLDDIVLSLTNANERTPLQTLKITLHLLYEKSKQYGLTSPQLQLLVRFICETSVIDTVTKVYIVENCFLPNDYLTKDPILEVINHLGTPTVFSRYRIQTPPVLQSALCKWLVHVYFLFPASSESGRTISGSIWLHLWQFSFLQKWITYLIIWQTSTPNDVKPWKVSIIGKCAMNPGYRDAPATATLILQRYQCLVGASNQIIELIININCNKKTLKSHKNLKLDPHFLSALQRILSRTHPTTLSVDIVQNTIDMYLNEIHQLGTASTRPLRLQSLPGNSSSNGMVSLLDITSLDQLAQNWTRLYIPNDVDSMVAPSSNINILIQPRVLSRESLRHLYPSIILIKNGRQTSSSSSSSSPHEWCIWQLKRCFAHQAEAPRELIYTIVSISSMDNELSHQIIKTFCNLKYLKHDEDTLKNICGGILPLWKPQLISGTREFFIKFVAGVLMWSTQNSYDNNRTFPEICFYILQMITNWLLDDKLMTLGLTLLHDIQSLLTLDQIFNNSTSNRFSTMAIITSLNILTQLSTQSNSDYAIQHLILGPDIMNKIFTSDDSLLLSTACLYLIATKNKLMQYPPTNKYVQTQNQYIMDLTNYLYRNKVFSSKTLFGIPIDFFKTTLENVHVPTVDFKNLKFFTITGIPALAYTCVIILKQLETTQNTKIKFTSSIINEETFKDFARINHGEFTQQGWIKGISNINDLRVEILKHISTTSSPYRGIAVFLFTYLKSLSKYNPQNP</sequence>
<dbReference type="AlphaFoldDB" id="A0AA35J3C1"/>
<proteinExistence type="predicted"/>
<dbReference type="CDD" id="cd22647">
    <property type="entry name" value="CTF3_NTD_HEAT"/>
    <property type="match status" value="1"/>
</dbReference>